<dbReference type="Proteomes" id="UP000652761">
    <property type="component" value="Unassembled WGS sequence"/>
</dbReference>
<feature type="compositionally biased region" description="Basic residues" evidence="1">
    <location>
        <begin position="142"/>
        <end position="152"/>
    </location>
</feature>
<sequence>MEEQISKTKAQTPTPYEILHSSSQKNRRKHEKPYSSPPSSQSKEMEPWEEDRGVPFIGSLAQFCTRIAIRSSTSSHLDCQLCFTPQYPHRTGSICMHSTASAGSVQLAASIAVRGIHQIRFQLSTASAGSSSRLGSFPPSLHTHRHGKQDHL</sequence>
<protein>
    <submittedName>
        <fullName evidence="2">Uncharacterized protein</fullName>
    </submittedName>
</protein>
<keyword evidence="3" id="KW-1185">Reference proteome</keyword>
<name>A0A843WN27_COLES</name>
<comment type="caution">
    <text evidence="2">The sequence shown here is derived from an EMBL/GenBank/DDBJ whole genome shotgun (WGS) entry which is preliminary data.</text>
</comment>
<feature type="compositionally biased region" description="Polar residues" evidence="1">
    <location>
        <begin position="7"/>
        <end position="24"/>
    </location>
</feature>
<accession>A0A843WN27</accession>
<reference evidence="2" key="1">
    <citation type="submission" date="2017-07" db="EMBL/GenBank/DDBJ databases">
        <title>Taro Niue Genome Assembly and Annotation.</title>
        <authorList>
            <person name="Atibalentja N."/>
            <person name="Keating K."/>
            <person name="Fields C.J."/>
        </authorList>
    </citation>
    <scope>NUCLEOTIDE SEQUENCE</scope>
    <source>
        <strain evidence="2">Niue_2</strain>
        <tissue evidence="2">Leaf</tissue>
    </source>
</reference>
<evidence type="ECO:0000256" key="1">
    <source>
        <dbReference type="SAM" id="MobiDB-lite"/>
    </source>
</evidence>
<organism evidence="2 3">
    <name type="scientific">Colocasia esculenta</name>
    <name type="common">Wild taro</name>
    <name type="synonym">Arum esculentum</name>
    <dbReference type="NCBI Taxonomy" id="4460"/>
    <lineage>
        <taxon>Eukaryota</taxon>
        <taxon>Viridiplantae</taxon>
        <taxon>Streptophyta</taxon>
        <taxon>Embryophyta</taxon>
        <taxon>Tracheophyta</taxon>
        <taxon>Spermatophyta</taxon>
        <taxon>Magnoliopsida</taxon>
        <taxon>Liliopsida</taxon>
        <taxon>Araceae</taxon>
        <taxon>Aroideae</taxon>
        <taxon>Colocasieae</taxon>
        <taxon>Colocasia</taxon>
    </lineage>
</organism>
<evidence type="ECO:0000313" key="2">
    <source>
        <dbReference type="EMBL" id="MQM09056.1"/>
    </source>
</evidence>
<proteinExistence type="predicted"/>
<dbReference type="EMBL" id="NMUH01004280">
    <property type="protein sequence ID" value="MQM09056.1"/>
    <property type="molecule type" value="Genomic_DNA"/>
</dbReference>
<evidence type="ECO:0000313" key="3">
    <source>
        <dbReference type="Proteomes" id="UP000652761"/>
    </source>
</evidence>
<feature type="region of interest" description="Disordered" evidence="1">
    <location>
        <begin position="1"/>
        <end position="50"/>
    </location>
</feature>
<dbReference type="AlphaFoldDB" id="A0A843WN27"/>
<gene>
    <name evidence="2" type="ORF">Taro_041918</name>
</gene>
<feature type="region of interest" description="Disordered" evidence="1">
    <location>
        <begin position="129"/>
        <end position="152"/>
    </location>
</feature>